<keyword evidence="3" id="KW-0547">Nucleotide-binding</keyword>
<dbReference type="InterPro" id="IPR045270">
    <property type="entry name" value="STKc_AGC"/>
</dbReference>
<evidence type="ECO:0008006" key="10">
    <source>
        <dbReference type="Google" id="ProtNLM"/>
    </source>
</evidence>
<feature type="compositionally biased region" description="Low complexity" evidence="6">
    <location>
        <begin position="38"/>
        <end position="51"/>
    </location>
</feature>
<evidence type="ECO:0000259" key="8">
    <source>
        <dbReference type="PROSITE" id="PS51285"/>
    </source>
</evidence>
<reference evidence="9" key="1">
    <citation type="submission" date="2021-01" db="EMBL/GenBank/DDBJ databases">
        <authorList>
            <person name="Corre E."/>
            <person name="Pelletier E."/>
            <person name="Niang G."/>
            <person name="Scheremetjew M."/>
            <person name="Finn R."/>
            <person name="Kale V."/>
            <person name="Holt S."/>
            <person name="Cochrane G."/>
            <person name="Meng A."/>
            <person name="Brown T."/>
            <person name="Cohen L."/>
        </authorList>
    </citation>
    <scope>NUCLEOTIDE SEQUENCE</scope>
    <source>
        <strain evidence="9">B650</strain>
    </source>
</reference>
<dbReference type="AlphaFoldDB" id="A0A7S2NWI5"/>
<dbReference type="PROSITE" id="PS00108">
    <property type="entry name" value="PROTEIN_KINASE_ST"/>
    <property type="match status" value="1"/>
</dbReference>
<dbReference type="Gene3D" id="1.10.510.10">
    <property type="entry name" value="Transferase(Phosphotransferase) domain 1"/>
    <property type="match status" value="1"/>
</dbReference>
<dbReference type="GO" id="GO:0005524">
    <property type="term" value="F:ATP binding"/>
    <property type="evidence" value="ECO:0007669"/>
    <property type="project" value="UniProtKB-KW"/>
</dbReference>
<evidence type="ECO:0000256" key="2">
    <source>
        <dbReference type="ARBA" id="ARBA00022679"/>
    </source>
</evidence>
<organism evidence="9">
    <name type="scientific">Leptocylindrus danicus</name>
    <dbReference type="NCBI Taxonomy" id="163516"/>
    <lineage>
        <taxon>Eukaryota</taxon>
        <taxon>Sar</taxon>
        <taxon>Stramenopiles</taxon>
        <taxon>Ochrophyta</taxon>
        <taxon>Bacillariophyta</taxon>
        <taxon>Coscinodiscophyceae</taxon>
        <taxon>Chaetocerotophycidae</taxon>
        <taxon>Leptocylindrales</taxon>
        <taxon>Leptocylindraceae</taxon>
        <taxon>Leptocylindrus</taxon>
    </lineage>
</organism>
<dbReference type="EMBL" id="HBGY01007307">
    <property type="protein sequence ID" value="CAD9564550.1"/>
    <property type="molecule type" value="Transcribed_RNA"/>
</dbReference>
<dbReference type="InterPro" id="IPR000719">
    <property type="entry name" value="Prot_kinase_dom"/>
</dbReference>
<keyword evidence="5" id="KW-0067">ATP-binding</keyword>
<dbReference type="InterPro" id="IPR000961">
    <property type="entry name" value="AGC-kinase_C"/>
</dbReference>
<proteinExistence type="predicted"/>
<evidence type="ECO:0000256" key="4">
    <source>
        <dbReference type="ARBA" id="ARBA00022777"/>
    </source>
</evidence>
<dbReference type="PANTHER" id="PTHR24351">
    <property type="entry name" value="RIBOSOMAL PROTEIN S6 KINASE"/>
    <property type="match status" value="1"/>
</dbReference>
<evidence type="ECO:0000313" key="9">
    <source>
        <dbReference type="EMBL" id="CAD9564550.1"/>
    </source>
</evidence>
<gene>
    <name evidence="9" type="ORF">LDAN0321_LOCUS4542</name>
</gene>
<dbReference type="Gene3D" id="3.30.200.20">
    <property type="entry name" value="Phosphorylase Kinase, domain 1"/>
    <property type="match status" value="1"/>
</dbReference>
<dbReference type="Pfam" id="PF00069">
    <property type="entry name" value="Pkinase"/>
    <property type="match status" value="1"/>
</dbReference>
<feature type="region of interest" description="Disordered" evidence="6">
    <location>
        <begin position="1"/>
        <end position="54"/>
    </location>
</feature>
<evidence type="ECO:0000256" key="5">
    <source>
        <dbReference type="ARBA" id="ARBA00022840"/>
    </source>
</evidence>
<keyword evidence="2" id="KW-0808">Transferase</keyword>
<accession>A0A7S2NWI5</accession>
<dbReference type="PROSITE" id="PS51285">
    <property type="entry name" value="AGC_KINASE_CTER"/>
    <property type="match status" value="1"/>
</dbReference>
<evidence type="ECO:0000256" key="1">
    <source>
        <dbReference type="ARBA" id="ARBA00022527"/>
    </source>
</evidence>
<keyword evidence="4" id="KW-0418">Kinase</keyword>
<protein>
    <recommendedName>
        <fullName evidence="10">Protein kinase domain-containing protein</fullName>
    </recommendedName>
</protein>
<dbReference type="PROSITE" id="PS50011">
    <property type="entry name" value="PROTEIN_KINASE_DOM"/>
    <property type="match status" value="1"/>
</dbReference>
<keyword evidence="1" id="KW-0723">Serine/threonine-protein kinase</keyword>
<dbReference type="InterPro" id="IPR008271">
    <property type="entry name" value="Ser/Thr_kinase_AS"/>
</dbReference>
<dbReference type="InterPro" id="IPR011009">
    <property type="entry name" value="Kinase-like_dom_sf"/>
</dbReference>
<evidence type="ECO:0000256" key="6">
    <source>
        <dbReference type="SAM" id="MobiDB-lite"/>
    </source>
</evidence>
<feature type="domain" description="Protein kinase" evidence="7">
    <location>
        <begin position="156"/>
        <end position="431"/>
    </location>
</feature>
<dbReference type="SUPFAM" id="SSF56112">
    <property type="entry name" value="Protein kinase-like (PK-like)"/>
    <property type="match status" value="1"/>
</dbReference>
<evidence type="ECO:0000259" key="7">
    <source>
        <dbReference type="PROSITE" id="PS50011"/>
    </source>
</evidence>
<dbReference type="FunFam" id="1.10.510.10:FF:000008">
    <property type="entry name" value="Non-specific serine/threonine protein kinase"/>
    <property type="match status" value="1"/>
</dbReference>
<name>A0A7S2NWI5_9STRA</name>
<dbReference type="GO" id="GO:0004674">
    <property type="term" value="F:protein serine/threonine kinase activity"/>
    <property type="evidence" value="ECO:0007669"/>
    <property type="project" value="UniProtKB-KW"/>
</dbReference>
<feature type="domain" description="AGC-kinase C-terminal" evidence="8">
    <location>
        <begin position="432"/>
        <end position="513"/>
    </location>
</feature>
<sequence>MGNVTSEEAAEYANDGRTTQINGESNHHSLPPPPPRGASSLKLGGSSKMASNGAKMASSFLKKMSNSLNTATAARTTLDSEEQNWADRWDDDASDEGEVGNDFRSSLDDVNSSQAIAAAPDAAVDELATRADEVLSGVQWETSLAEQEKPCLDMFLPMLRVLGKGSFGKVVLVRKNNNNINSRGNNNNNNNIHNTGKLYAMKMLRKSHLIQRRQIERTKTERVVLQIACNDHPFLMRLHYAFQTDHRLFLVLDYCPGGELFFHLSRFKRFPERVAKFYSSELLLALGHLHHHKIIYRDLKPENILLDSHGHVKLGDFGLAKHPIAHPYQGATSMCGTPEYMAPEILTQAGHGYCVDYWGLGMLLYEMMTGLPPWYTTDRAKLFKRLRYDPLVVPNFFSQSSEDVVSGLLVRDPSLRLGVQGVRQVMLHSFFSNIIWQDLYDQNIIPPIRPCESFQRDSNGAHVINTSNFDAQFTRMKLETDESSKLRADSEAVEEGLFPGFTFDKDDATGIEQNQNGAVEEEDRKPAAVSSNGHR</sequence>
<dbReference type="SMART" id="SM00220">
    <property type="entry name" value="S_TKc"/>
    <property type="match status" value="1"/>
</dbReference>
<evidence type="ECO:0000256" key="3">
    <source>
        <dbReference type="ARBA" id="ARBA00022741"/>
    </source>
</evidence>
<dbReference type="CDD" id="cd05123">
    <property type="entry name" value="STKc_AGC"/>
    <property type="match status" value="1"/>
</dbReference>
<feature type="region of interest" description="Disordered" evidence="6">
    <location>
        <begin position="502"/>
        <end position="535"/>
    </location>
</feature>